<keyword evidence="1" id="KW-1133">Transmembrane helix</keyword>
<dbReference type="EMBL" id="JAOVZR010000003">
    <property type="protein sequence ID" value="MCY0150852.1"/>
    <property type="molecule type" value="Genomic_DNA"/>
</dbReference>
<reference evidence="2" key="1">
    <citation type="submission" date="2022-10" db="EMBL/GenBank/DDBJ databases">
        <title>Hoeflea sp. G2-23, isolated from marine algae.</title>
        <authorList>
            <person name="Kristyanto S."/>
            <person name="Kim J.M."/>
            <person name="Jeon C.O."/>
        </authorList>
    </citation>
    <scope>NUCLEOTIDE SEQUENCE</scope>
    <source>
        <strain evidence="2">G2-23</strain>
    </source>
</reference>
<protein>
    <recommendedName>
        <fullName evidence="4">ATP synthase subunit AtpR</fullName>
    </recommendedName>
</protein>
<dbReference type="Proteomes" id="UP001073227">
    <property type="component" value="Unassembled WGS sequence"/>
</dbReference>
<dbReference type="RefSeq" id="WP_267656587.1">
    <property type="nucleotide sequence ID" value="NZ_JAOVZR010000003.1"/>
</dbReference>
<comment type="caution">
    <text evidence="2">The sequence shown here is derived from an EMBL/GenBank/DDBJ whole genome shotgun (WGS) entry which is preliminary data.</text>
</comment>
<dbReference type="InterPro" id="IPR017581">
    <property type="entry name" value="AtpR-like"/>
</dbReference>
<keyword evidence="3" id="KW-1185">Reference proteome</keyword>
<evidence type="ECO:0008006" key="4">
    <source>
        <dbReference type="Google" id="ProtNLM"/>
    </source>
</evidence>
<organism evidence="2 3">
    <name type="scientific">Hoeflea algicola</name>
    <dbReference type="NCBI Taxonomy" id="2983763"/>
    <lineage>
        <taxon>Bacteria</taxon>
        <taxon>Pseudomonadati</taxon>
        <taxon>Pseudomonadota</taxon>
        <taxon>Alphaproteobacteria</taxon>
        <taxon>Hyphomicrobiales</taxon>
        <taxon>Rhizobiaceae</taxon>
        <taxon>Hoeflea</taxon>
    </lineage>
</organism>
<proteinExistence type="predicted"/>
<evidence type="ECO:0000313" key="3">
    <source>
        <dbReference type="Proteomes" id="UP001073227"/>
    </source>
</evidence>
<accession>A0ABT3ZGB3</accession>
<keyword evidence="1" id="KW-0812">Transmembrane</keyword>
<sequence length="99" mass="10291">MTGMDWGALTTGLAIGAAMGAFYFAGLAFGMRVALASAGPTTTLMLSAAMRIALLLAAGWAVGQTGTWTLVGYALAFLIVRLVVVTLARRLPMEPKGWN</sequence>
<evidence type="ECO:0000256" key="1">
    <source>
        <dbReference type="SAM" id="Phobius"/>
    </source>
</evidence>
<dbReference type="Pfam" id="PF12966">
    <property type="entry name" value="AtpR"/>
    <property type="match status" value="1"/>
</dbReference>
<gene>
    <name evidence="2" type="ORF">OEG84_24925</name>
</gene>
<evidence type="ECO:0000313" key="2">
    <source>
        <dbReference type="EMBL" id="MCY0150852.1"/>
    </source>
</evidence>
<feature type="transmembrane region" description="Helical" evidence="1">
    <location>
        <begin position="43"/>
        <end position="62"/>
    </location>
</feature>
<keyword evidence="1" id="KW-0472">Membrane</keyword>
<feature type="transmembrane region" description="Helical" evidence="1">
    <location>
        <begin position="68"/>
        <end position="88"/>
    </location>
</feature>
<name>A0ABT3ZGB3_9HYPH</name>
<feature type="transmembrane region" description="Helical" evidence="1">
    <location>
        <begin position="6"/>
        <end position="31"/>
    </location>
</feature>